<dbReference type="RefSeq" id="WP_146445873.1">
    <property type="nucleotide sequence ID" value="NZ_SJPR01000004.1"/>
</dbReference>
<dbReference type="OrthoDB" id="9910926at2"/>
<accession>A0A5C6A9G9</accession>
<protein>
    <submittedName>
        <fullName evidence="1">Uncharacterized protein</fullName>
    </submittedName>
</protein>
<dbReference type="Proteomes" id="UP000317421">
    <property type="component" value="Unassembled WGS sequence"/>
</dbReference>
<gene>
    <name evidence="1" type="ORF">Pla108_31680</name>
</gene>
<evidence type="ECO:0000313" key="1">
    <source>
        <dbReference type="EMBL" id="TWT96086.1"/>
    </source>
</evidence>
<evidence type="ECO:0000313" key="2">
    <source>
        <dbReference type="Proteomes" id="UP000317421"/>
    </source>
</evidence>
<dbReference type="AlphaFoldDB" id="A0A5C6A9G9"/>
<keyword evidence="2" id="KW-1185">Reference proteome</keyword>
<reference evidence="1 2" key="1">
    <citation type="submission" date="2019-02" db="EMBL/GenBank/DDBJ databases">
        <title>Deep-cultivation of Planctomycetes and their phenomic and genomic characterization uncovers novel biology.</title>
        <authorList>
            <person name="Wiegand S."/>
            <person name="Jogler M."/>
            <person name="Boedeker C."/>
            <person name="Pinto D."/>
            <person name="Vollmers J."/>
            <person name="Rivas-Marin E."/>
            <person name="Kohn T."/>
            <person name="Peeters S.H."/>
            <person name="Heuer A."/>
            <person name="Rast P."/>
            <person name="Oberbeckmann S."/>
            <person name="Bunk B."/>
            <person name="Jeske O."/>
            <person name="Meyerdierks A."/>
            <person name="Storesund J.E."/>
            <person name="Kallscheuer N."/>
            <person name="Luecker S."/>
            <person name="Lage O.M."/>
            <person name="Pohl T."/>
            <person name="Merkel B.J."/>
            <person name="Hornburger P."/>
            <person name="Mueller R.-W."/>
            <person name="Bruemmer F."/>
            <person name="Labrenz M."/>
            <person name="Spormann A.M."/>
            <person name="Op Den Camp H."/>
            <person name="Overmann J."/>
            <person name="Amann R."/>
            <person name="Jetten M.S.M."/>
            <person name="Mascher T."/>
            <person name="Medema M.H."/>
            <person name="Devos D.P."/>
            <person name="Kaster A.-K."/>
            <person name="Ovreas L."/>
            <person name="Rohde M."/>
            <person name="Galperin M.Y."/>
            <person name="Jogler C."/>
        </authorList>
    </citation>
    <scope>NUCLEOTIDE SEQUENCE [LARGE SCALE GENOMIC DNA]</scope>
    <source>
        <strain evidence="1 2">Pla108</strain>
    </source>
</reference>
<name>A0A5C6A9G9_9BACT</name>
<proteinExistence type="predicted"/>
<sequence>MRPITLLVILDEDADCDPHAAEEAARAALPGVVIERVLPLEEERLGAWLRANRARRCRTVQDVLRTPERQQPVVIDIDL</sequence>
<dbReference type="EMBL" id="SJPR01000004">
    <property type="protein sequence ID" value="TWT96086.1"/>
    <property type="molecule type" value="Genomic_DNA"/>
</dbReference>
<comment type="caution">
    <text evidence="1">The sequence shown here is derived from an EMBL/GenBank/DDBJ whole genome shotgun (WGS) entry which is preliminary data.</text>
</comment>
<organism evidence="1 2">
    <name type="scientific">Botrimarina colliarenosi</name>
    <dbReference type="NCBI Taxonomy" id="2528001"/>
    <lineage>
        <taxon>Bacteria</taxon>
        <taxon>Pseudomonadati</taxon>
        <taxon>Planctomycetota</taxon>
        <taxon>Planctomycetia</taxon>
        <taxon>Pirellulales</taxon>
        <taxon>Lacipirellulaceae</taxon>
        <taxon>Botrimarina</taxon>
    </lineage>
</organism>